<dbReference type="SUPFAM" id="SSF53448">
    <property type="entry name" value="Nucleotide-diphospho-sugar transferases"/>
    <property type="match status" value="1"/>
</dbReference>
<protein>
    <recommendedName>
        <fullName evidence="4">Glycosyltransferase 2-like domain-containing protein</fullName>
    </recommendedName>
</protein>
<sequence>MPFLSIIVPIYNTEPYLNMCLDSILRQEFVDFELILVNDGSTDNCSVICDEYAEADTRITVIHQANSGAVSARKAGLSVAKGQYIGYVDSDDWIEVDMYKSLCNAARDFDVDIVICDIVENYPLQEVKRAQLVAPGLYRKDRLEKEVYPIMLYSGEYYRFGLFPSLSNKIFKRGLLEKNLFDVDEKICMGDDAACTYPSLFDAESIYILENQYLYHYRQHTASMTASYDQLFFNKILILYEQLKVLKHRKADLVPNFTEQLQYYFTYLMIAAVNNEMNRFNFKRLHEKRIFIKKMLIHEAFHESLHTIRMTNMPLKSKAYIWLLRKKQILLLFMLNRINRWIIDCKGLIPTFTKRKGAYQHEN</sequence>
<dbReference type="InterPro" id="IPR029044">
    <property type="entry name" value="Nucleotide-diphossugar_trans"/>
</dbReference>
<dbReference type="PANTHER" id="PTHR22916:SF51">
    <property type="entry name" value="GLYCOSYLTRANSFERASE EPSH-RELATED"/>
    <property type="match status" value="1"/>
</dbReference>
<dbReference type="InterPro" id="IPR001173">
    <property type="entry name" value="Glyco_trans_2-like"/>
</dbReference>
<feature type="domain" description="Glycosyltransferase 2-like" evidence="4">
    <location>
        <begin position="5"/>
        <end position="131"/>
    </location>
</feature>
<reference evidence="5 6" key="1">
    <citation type="submission" date="2014-02" db="EMBL/GenBank/DDBJ databases">
        <title>Draft genome sequence of Lysinibacillus boronitolerans NBRC 103108.</title>
        <authorList>
            <person name="Zhang F."/>
            <person name="Wang G."/>
            <person name="Zhang L."/>
        </authorList>
    </citation>
    <scope>NUCLEOTIDE SEQUENCE [LARGE SCALE GENOMIC DNA]</scope>
    <source>
        <strain evidence="5 6">NBRC 103108</strain>
    </source>
</reference>
<dbReference type="EMBL" id="JPVR01000080">
    <property type="protein sequence ID" value="KGR81340.1"/>
    <property type="molecule type" value="Genomic_DNA"/>
</dbReference>
<dbReference type="Gene3D" id="3.90.550.10">
    <property type="entry name" value="Spore Coat Polysaccharide Biosynthesis Protein SpsA, Chain A"/>
    <property type="match status" value="1"/>
</dbReference>
<evidence type="ECO:0000313" key="6">
    <source>
        <dbReference type="Proteomes" id="UP000030487"/>
    </source>
</evidence>
<keyword evidence="6" id="KW-1185">Reference proteome</keyword>
<dbReference type="PANTHER" id="PTHR22916">
    <property type="entry name" value="GLYCOSYLTRANSFERASE"/>
    <property type="match status" value="1"/>
</dbReference>
<evidence type="ECO:0000256" key="2">
    <source>
        <dbReference type="ARBA" id="ARBA00022676"/>
    </source>
</evidence>
<dbReference type="Proteomes" id="UP000030487">
    <property type="component" value="Unassembled WGS sequence"/>
</dbReference>
<name>A0ABR4XUT2_9BACI</name>
<keyword evidence="3" id="KW-0808">Transferase</keyword>
<proteinExistence type="inferred from homology"/>
<evidence type="ECO:0000256" key="1">
    <source>
        <dbReference type="ARBA" id="ARBA00006739"/>
    </source>
</evidence>
<comment type="similarity">
    <text evidence="1">Belongs to the glycosyltransferase 2 family.</text>
</comment>
<accession>A0ABR4XUT2</accession>
<organism evidence="5 6">
    <name type="scientific">Lysinibacillus boronitolerans JCM 21713 = 10a = NBRC 103108</name>
    <dbReference type="NCBI Taxonomy" id="1294264"/>
    <lineage>
        <taxon>Bacteria</taxon>
        <taxon>Bacillati</taxon>
        <taxon>Bacillota</taxon>
        <taxon>Bacilli</taxon>
        <taxon>Bacillales</taxon>
        <taxon>Bacillaceae</taxon>
        <taxon>Lysinibacillus</taxon>
    </lineage>
</organism>
<dbReference type="RefSeq" id="WP_036080330.1">
    <property type="nucleotide sequence ID" value="NZ_AVCW01000002.1"/>
</dbReference>
<keyword evidence="2" id="KW-0328">Glycosyltransferase</keyword>
<evidence type="ECO:0000256" key="3">
    <source>
        <dbReference type="ARBA" id="ARBA00022679"/>
    </source>
</evidence>
<dbReference type="Pfam" id="PF00535">
    <property type="entry name" value="Glycos_transf_2"/>
    <property type="match status" value="1"/>
</dbReference>
<comment type="caution">
    <text evidence="5">The sequence shown here is derived from an EMBL/GenBank/DDBJ whole genome shotgun (WGS) entry which is preliminary data.</text>
</comment>
<gene>
    <name evidence="5" type="ORF">CD31_20555</name>
</gene>
<dbReference type="CDD" id="cd00761">
    <property type="entry name" value="Glyco_tranf_GTA_type"/>
    <property type="match status" value="1"/>
</dbReference>
<evidence type="ECO:0000259" key="4">
    <source>
        <dbReference type="Pfam" id="PF00535"/>
    </source>
</evidence>
<evidence type="ECO:0000313" key="5">
    <source>
        <dbReference type="EMBL" id="KGR81340.1"/>
    </source>
</evidence>